<dbReference type="InterPro" id="IPR042529">
    <property type="entry name" value="IF_2B-like_C"/>
</dbReference>
<comment type="function">
    <text evidence="8">Catalyzes the interconversion of methylthioribose-1-phosphate (MTR-1-P) into methylthioribulose-1-phosphate (MTRu-1-P).</text>
</comment>
<dbReference type="SUPFAM" id="SSF100950">
    <property type="entry name" value="NagB/RpiA/CoA transferase-like"/>
    <property type="match status" value="1"/>
</dbReference>
<protein>
    <recommendedName>
        <fullName evidence="8">Methylthioribose-1-phosphate isomerase</fullName>
        <shortName evidence="8">M1Pi</shortName>
        <shortName evidence="8">MTR-1-P isomerase</shortName>
        <ecNumber evidence="8">5.3.1.23</ecNumber>
    </recommendedName>
    <alternativeName>
        <fullName evidence="8">S-methyl-5-thioribose-1-phosphate isomerase</fullName>
    </alternativeName>
    <alternativeName>
        <fullName evidence="8">Translation initiation factor eIF-2B subunit alpha/beta/delta-like protein</fullName>
    </alternativeName>
</protein>
<keyword evidence="8" id="KW-0963">Cytoplasm</keyword>
<dbReference type="Gene3D" id="1.20.120.420">
    <property type="entry name" value="translation initiation factor eif-2b, domain 1"/>
    <property type="match status" value="1"/>
</dbReference>
<evidence type="ECO:0000259" key="9">
    <source>
        <dbReference type="Pfam" id="PF01636"/>
    </source>
</evidence>
<dbReference type="InterPro" id="IPR000649">
    <property type="entry name" value="IF-2B-related"/>
</dbReference>
<dbReference type="EC" id="5.3.1.23" evidence="8"/>
<organism evidence="10 11">
    <name type="scientific">Coccomyxa viridis</name>
    <dbReference type="NCBI Taxonomy" id="1274662"/>
    <lineage>
        <taxon>Eukaryota</taxon>
        <taxon>Viridiplantae</taxon>
        <taxon>Chlorophyta</taxon>
        <taxon>core chlorophytes</taxon>
        <taxon>Trebouxiophyceae</taxon>
        <taxon>Trebouxiophyceae incertae sedis</taxon>
        <taxon>Coccomyxaceae</taxon>
        <taxon>Coccomyxa</taxon>
    </lineage>
</organism>
<dbReference type="NCBIfam" id="TIGR00524">
    <property type="entry name" value="eIF-2B_rel"/>
    <property type="match status" value="1"/>
</dbReference>
<comment type="subcellular location">
    <subcellularLocation>
        <location evidence="8">Cytoplasm</location>
    </subcellularLocation>
    <subcellularLocation>
        <location evidence="8">Nucleus</location>
    </subcellularLocation>
</comment>
<dbReference type="InterPro" id="IPR009212">
    <property type="entry name" value="Methylthioribose_kinase"/>
</dbReference>
<dbReference type="InterPro" id="IPR027363">
    <property type="entry name" value="M1Pi_N"/>
</dbReference>
<dbReference type="Pfam" id="PF01636">
    <property type="entry name" value="APH"/>
    <property type="match status" value="1"/>
</dbReference>
<evidence type="ECO:0000313" key="11">
    <source>
        <dbReference type="Proteomes" id="UP001497392"/>
    </source>
</evidence>
<feature type="active site" description="Proton donor" evidence="8">
    <location>
        <position position="261"/>
    </location>
</feature>
<dbReference type="Proteomes" id="UP001497392">
    <property type="component" value="Unassembled WGS sequence"/>
</dbReference>
<keyword evidence="6" id="KW-0067">ATP-binding</keyword>
<dbReference type="InterPro" id="IPR011559">
    <property type="entry name" value="Initiation_fac_2B_a/b/d"/>
</dbReference>
<dbReference type="InterPro" id="IPR002575">
    <property type="entry name" value="Aminoglycoside_PTrfase"/>
</dbReference>
<dbReference type="HAMAP" id="MF_01678">
    <property type="entry name" value="Salvage_MtnA"/>
    <property type="match status" value="1"/>
</dbReference>
<keyword evidence="3" id="KW-0808">Transferase</keyword>
<dbReference type="InterPro" id="IPR037171">
    <property type="entry name" value="NagB/RpiA_transferase-like"/>
</dbReference>
<keyword evidence="4" id="KW-0547">Nucleotide-binding</keyword>
<sequence length="817" mass="88217">MGDSGMLEAIRWQLGPPASLKLLDQRLLPTQSVYIDIDGPRAAFTAIKDMAVRGAPAIAISAALGLAVELVNHGGGSQFSTAKEAQETIEANLDFLVTSRPTAVNLQIAATRLSAVARKEAGVEGGSGLSVAVAVISAADAMMKDDIAANKKMGRIGADGIMAELKARGSNSSKVRMLTHCNTGSLATAAYGTALGVVRSLHESGHLAHAYCTETRPYNQGSRLTAYELVHDGLPATLVVDSAAAALMAQGKVDAVVVGADRIAANGDTANKIGTYSLAVNAAQHGIPFYIAAPTTTVDPSLGDGSLIPIEERDPSEVTHQQGQQVAAPGIHVWNPAFDVTPSSLIQGIITEQGIVQHKGGGIDMKGFLQQQGLLDLHENGAQNGAPTSNIRGFRALNVDSVKEYLAEHEDLAARLGPSGSQSSWEVREVGDGNINYVYIVEGPSGAVVLKQGLPYIRIAHDWPLTQERARFEADALREQARLCPEHVPELYHFDAQLCLIVMQYLPPPHDVARRALTNGKIYPKLAQHLATFMARTLFGTSLFALDAKTWREQLAKFQNGDICKLTEQVIFTDPYFTAPVNRHTSPQLDDLAARFQSDVQAKVAATALKARFMERQQALLHGDLHTGSLMCTDDTTYVIDAEFAFCGPIAFDVGKMIANLLIAYFASWGLEAAEASRQQQRQWLLQVTKDMWHLFEQEFRSLWTAAVKQGKGGELALDVLFGTKAPAGTETVQALQDKFFKELFRDCVSYAGAVIIRRILGIAHVIDYESIKDANERAAVERVSLEVARSFLVEAEAFESIEAVVLHVQMEGVPHK</sequence>
<dbReference type="NCBIfam" id="NF004326">
    <property type="entry name" value="PRK05720.1"/>
    <property type="match status" value="1"/>
</dbReference>
<keyword evidence="11" id="KW-1185">Reference proteome</keyword>
<evidence type="ECO:0000256" key="3">
    <source>
        <dbReference type="ARBA" id="ARBA00022679"/>
    </source>
</evidence>
<evidence type="ECO:0000256" key="2">
    <source>
        <dbReference type="ARBA" id="ARBA00011738"/>
    </source>
</evidence>
<proteinExistence type="inferred from homology"/>
<dbReference type="Gene3D" id="3.90.1200.10">
    <property type="match status" value="1"/>
</dbReference>
<evidence type="ECO:0000256" key="8">
    <source>
        <dbReference type="HAMAP-Rule" id="MF_03119"/>
    </source>
</evidence>
<keyword evidence="7 8" id="KW-0413">Isomerase</keyword>
<feature type="domain" description="Aminoglycoside phosphotransferase" evidence="9">
    <location>
        <begin position="426"/>
        <end position="674"/>
    </location>
</feature>
<dbReference type="EMBL" id="CAXHTA020000017">
    <property type="protein sequence ID" value="CAL5227761.1"/>
    <property type="molecule type" value="Genomic_DNA"/>
</dbReference>
<comment type="caution">
    <text evidence="10">The sequence shown here is derived from an EMBL/GenBank/DDBJ whole genome shotgun (WGS) entry which is preliminary data.</text>
</comment>
<dbReference type="Gene3D" id="3.30.200.20">
    <property type="entry name" value="Phosphorylase Kinase, domain 1"/>
    <property type="match status" value="1"/>
</dbReference>
<comment type="subunit">
    <text evidence="2">Homodimer.</text>
</comment>
<keyword evidence="8" id="KW-0539">Nucleus</keyword>
<dbReference type="InterPro" id="IPR005251">
    <property type="entry name" value="IF-M1Pi"/>
</dbReference>
<keyword evidence="8" id="KW-0486">Methionine biosynthesis</keyword>
<evidence type="ECO:0000256" key="6">
    <source>
        <dbReference type="ARBA" id="ARBA00022840"/>
    </source>
</evidence>
<comment type="similarity">
    <text evidence="8">Belongs to the eIF-2B alpha/beta/delta subunits family. MtnA subfamily.</text>
</comment>
<evidence type="ECO:0000256" key="5">
    <source>
        <dbReference type="ARBA" id="ARBA00022777"/>
    </source>
</evidence>
<comment type="similarity">
    <text evidence="1">Belongs to the methylthioribose kinase family.</text>
</comment>
<evidence type="ECO:0000313" key="10">
    <source>
        <dbReference type="EMBL" id="CAL5227761.1"/>
    </source>
</evidence>
<dbReference type="Gene3D" id="3.40.50.10470">
    <property type="entry name" value="Translation initiation factor eif-2b, domain 2"/>
    <property type="match status" value="1"/>
</dbReference>
<dbReference type="NCBIfam" id="TIGR00512">
    <property type="entry name" value="salvage_mtnA"/>
    <property type="match status" value="1"/>
</dbReference>
<reference evidence="10 11" key="1">
    <citation type="submission" date="2024-06" db="EMBL/GenBank/DDBJ databases">
        <authorList>
            <person name="Kraege A."/>
            <person name="Thomma B."/>
        </authorList>
    </citation>
    <scope>NUCLEOTIDE SEQUENCE [LARGE SCALE GENOMIC DNA]</scope>
</reference>
<evidence type="ECO:0000256" key="1">
    <source>
        <dbReference type="ARBA" id="ARBA00010165"/>
    </source>
</evidence>
<comment type="pathway">
    <text evidence="8">Amino-acid biosynthesis; L-methionine biosynthesis via salvage pathway; L-methionine from S-methyl-5-thio-alpha-D-ribose 1-phosphate: step 1/6.</text>
</comment>
<dbReference type="NCBIfam" id="TIGR01767">
    <property type="entry name" value="MTRK"/>
    <property type="match status" value="1"/>
</dbReference>
<gene>
    <name evidence="10" type="primary">g10781</name>
    <name evidence="10" type="ORF">VP750_LOCUS9667</name>
</gene>
<comment type="catalytic activity">
    <reaction evidence="8">
        <text>5-(methylsulfanyl)-alpha-D-ribose 1-phosphate = 5-(methylsulfanyl)-D-ribulose 1-phosphate</text>
        <dbReference type="Rhea" id="RHEA:19989"/>
        <dbReference type="ChEBI" id="CHEBI:58533"/>
        <dbReference type="ChEBI" id="CHEBI:58548"/>
        <dbReference type="EC" id="5.3.1.23"/>
    </reaction>
</comment>
<evidence type="ECO:0000256" key="7">
    <source>
        <dbReference type="ARBA" id="ARBA00023235"/>
    </source>
</evidence>
<accession>A0ABP1G6C6</accession>
<dbReference type="PANTHER" id="PTHR34273">
    <property type="entry name" value="METHYLTHIORIBOSE KINASE"/>
    <property type="match status" value="1"/>
</dbReference>
<dbReference type="Pfam" id="PF01008">
    <property type="entry name" value="IF-2B"/>
    <property type="match status" value="1"/>
</dbReference>
<evidence type="ECO:0000256" key="4">
    <source>
        <dbReference type="ARBA" id="ARBA00022741"/>
    </source>
</evidence>
<dbReference type="PANTHER" id="PTHR34273:SF2">
    <property type="entry name" value="METHYLTHIORIBOSE KINASE"/>
    <property type="match status" value="1"/>
</dbReference>
<feature type="site" description="Transition state stabilizer" evidence="8">
    <location>
        <position position="181"/>
    </location>
</feature>
<name>A0ABP1G6C6_9CHLO</name>
<dbReference type="InterPro" id="IPR011009">
    <property type="entry name" value="Kinase-like_dom_sf"/>
</dbReference>
<keyword evidence="8" id="KW-0028">Amino-acid biosynthesis</keyword>
<dbReference type="SUPFAM" id="SSF56112">
    <property type="entry name" value="Protein kinase-like (PK-like)"/>
    <property type="match status" value="1"/>
</dbReference>
<keyword evidence="5" id="KW-0418">Kinase</keyword>